<dbReference type="SUPFAM" id="SSF57756">
    <property type="entry name" value="Retrovirus zinc finger-like domains"/>
    <property type="match status" value="1"/>
</dbReference>
<dbReference type="STRING" id="456900.A0A151IAV5"/>
<evidence type="ECO:0000313" key="3">
    <source>
        <dbReference type="EMBL" id="KYM96674.1"/>
    </source>
</evidence>
<evidence type="ECO:0000313" key="4">
    <source>
        <dbReference type="Proteomes" id="UP000078542"/>
    </source>
</evidence>
<evidence type="ECO:0000259" key="2">
    <source>
        <dbReference type="PROSITE" id="PS50158"/>
    </source>
</evidence>
<dbReference type="InterPro" id="IPR001878">
    <property type="entry name" value="Znf_CCHC"/>
</dbReference>
<dbReference type="InterPro" id="IPR036875">
    <property type="entry name" value="Znf_CCHC_sf"/>
</dbReference>
<keyword evidence="1" id="KW-0479">Metal-binding</keyword>
<feature type="domain" description="CCHC-type" evidence="2">
    <location>
        <begin position="133"/>
        <end position="148"/>
    </location>
</feature>
<dbReference type="PROSITE" id="PS50158">
    <property type="entry name" value="ZF_CCHC"/>
    <property type="match status" value="1"/>
</dbReference>
<evidence type="ECO:0000256" key="1">
    <source>
        <dbReference type="PROSITE-ProRule" id="PRU00047"/>
    </source>
</evidence>
<keyword evidence="1" id="KW-0862">Zinc</keyword>
<dbReference type="GO" id="GO:0008270">
    <property type="term" value="F:zinc ion binding"/>
    <property type="evidence" value="ECO:0007669"/>
    <property type="project" value="UniProtKB-KW"/>
</dbReference>
<dbReference type="SMART" id="SM00343">
    <property type="entry name" value="ZnF_C2HC"/>
    <property type="match status" value="2"/>
</dbReference>
<organism evidence="3 4">
    <name type="scientific">Cyphomyrmex costatus</name>
    <dbReference type="NCBI Taxonomy" id="456900"/>
    <lineage>
        <taxon>Eukaryota</taxon>
        <taxon>Metazoa</taxon>
        <taxon>Ecdysozoa</taxon>
        <taxon>Arthropoda</taxon>
        <taxon>Hexapoda</taxon>
        <taxon>Insecta</taxon>
        <taxon>Pterygota</taxon>
        <taxon>Neoptera</taxon>
        <taxon>Endopterygota</taxon>
        <taxon>Hymenoptera</taxon>
        <taxon>Apocrita</taxon>
        <taxon>Aculeata</taxon>
        <taxon>Formicoidea</taxon>
        <taxon>Formicidae</taxon>
        <taxon>Myrmicinae</taxon>
        <taxon>Cyphomyrmex</taxon>
    </lineage>
</organism>
<dbReference type="AlphaFoldDB" id="A0A151IAV5"/>
<dbReference type="Gene3D" id="4.10.60.10">
    <property type="entry name" value="Zinc finger, CCHC-type"/>
    <property type="match status" value="1"/>
</dbReference>
<keyword evidence="1" id="KW-0863">Zinc-finger</keyword>
<name>A0A151IAV5_9HYME</name>
<protein>
    <recommendedName>
        <fullName evidence="2">CCHC-type domain-containing protein</fullName>
    </recommendedName>
</protein>
<sequence>MKPRRTKTGAFLIEISGEDNSQKADKLALRLQELFQDDGKVIVSRPNKTSELRITNLDDSTTPEEVVAALSQASDCSPSEVTTGDIKRARNGLGAIWIKCPVVSANRLADLKKVRIGWTSARVELLPDRGLQCYRCLQFGHARRECKNSTDRSGLCYRCGGMGHKAKVLIISQMRCV</sequence>
<dbReference type="GO" id="GO:0003676">
    <property type="term" value="F:nucleic acid binding"/>
    <property type="evidence" value="ECO:0007669"/>
    <property type="project" value="InterPro"/>
</dbReference>
<dbReference type="Proteomes" id="UP000078542">
    <property type="component" value="Unassembled WGS sequence"/>
</dbReference>
<reference evidence="3 4" key="1">
    <citation type="submission" date="2016-03" db="EMBL/GenBank/DDBJ databases">
        <title>Cyphomyrmex costatus WGS genome.</title>
        <authorList>
            <person name="Nygaard S."/>
            <person name="Hu H."/>
            <person name="Boomsma J."/>
            <person name="Zhang G."/>
        </authorList>
    </citation>
    <scope>NUCLEOTIDE SEQUENCE [LARGE SCALE GENOMIC DNA]</scope>
    <source>
        <strain evidence="3">MS0001</strain>
        <tissue evidence="3">Whole body</tissue>
    </source>
</reference>
<gene>
    <name evidence="3" type="ORF">ALC62_12670</name>
</gene>
<dbReference type="EMBL" id="KQ978163">
    <property type="protein sequence ID" value="KYM96674.1"/>
    <property type="molecule type" value="Genomic_DNA"/>
</dbReference>
<keyword evidence="4" id="KW-1185">Reference proteome</keyword>
<proteinExistence type="predicted"/>
<accession>A0A151IAV5</accession>